<dbReference type="OrthoDB" id="3362027at2759"/>
<dbReference type="STRING" id="181874.A0A409Y9X8"/>
<feature type="transmembrane region" description="Helical" evidence="1">
    <location>
        <begin position="84"/>
        <end position="104"/>
    </location>
</feature>
<keyword evidence="1" id="KW-1133">Transmembrane helix</keyword>
<organism evidence="2 3">
    <name type="scientific">Panaeolus cyanescens</name>
    <dbReference type="NCBI Taxonomy" id="181874"/>
    <lineage>
        <taxon>Eukaryota</taxon>
        <taxon>Fungi</taxon>
        <taxon>Dikarya</taxon>
        <taxon>Basidiomycota</taxon>
        <taxon>Agaricomycotina</taxon>
        <taxon>Agaricomycetes</taxon>
        <taxon>Agaricomycetidae</taxon>
        <taxon>Agaricales</taxon>
        <taxon>Agaricineae</taxon>
        <taxon>Galeropsidaceae</taxon>
        <taxon>Panaeolus</taxon>
    </lineage>
</organism>
<dbReference type="Proteomes" id="UP000284842">
    <property type="component" value="Unassembled WGS sequence"/>
</dbReference>
<feature type="transmembrane region" description="Helical" evidence="1">
    <location>
        <begin position="140"/>
        <end position="161"/>
    </location>
</feature>
<evidence type="ECO:0000313" key="3">
    <source>
        <dbReference type="Proteomes" id="UP000284842"/>
    </source>
</evidence>
<dbReference type="AlphaFoldDB" id="A0A409Y9X8"/>
<evidence type="ECO:0000313" key="2">
    <source>
        <dbReference type="EMBL" id="PPQ99713.1"/>
    </source>
</evidence>
<dbReference type="EMBL" id="NHTK01001348">
    <property type="protein sequence ID" value="PPQ99713.1"/>
    <property type="molecule type" value="Genomic_DNA"/>
</dbReference>
<proteinExistence type="predicted"/>
<feature type="transmembrane region" description="Helical" evidence="1">
    <location>
        <begin position="53"/>
        <end position="72"/>
    </location>
</feature>
<keyword evidence="3" id="KW-1185">Reference proteome</keyword>
<evidence type="ECO:0008006" key="4">
    <source>
        <dbReference type="Google" id="ProtNLM"/>
    </source>
</evidence>
<sequence>MSNKIVASRTFCCCIPVRAGVILIGFIGLVGGGAVTAVAIMSLKHAGASKTAIIIQLIVYLLLALVSLLGIVGAITRKLGLIRLYFATLLTHLFFSLASGIYAIHRSFKDAPKYLSQCTSGSTDHHVIQVCKNGSTLLKAITVSVFVVAWLLEIWGCVIVLNYSKQLVEEEETQSIVKDTETW</sequence>
<reference evidence="2 3" key="1">
    <citation type="journal article" date="2018" name="Evol. Lett.">
        <title>Horizontal gene cluster transfer increased hallucinogenic mushroom diversity.</title>
        <authorList>
            <person name="Reynolds H.T."/>
            <person name="Vijayakumar V."/>
            <person name="Gluck-Thaler E."/>
            <person name="Korotkin H.B."/>
            <person name="Matheny P.B."/>
            <person name="Slot J.C."/>
        </authorList>
    </citation>
    <scope>NUCLEOTIDE SEQUENCE [LARGE SCALE GENOMIC DNA]</scope>
    <source>
        <strain evidence="2 3">2629</strain>
    </source>
</reference>
<keyword evidence="1" id="KW-0472">Membrane</keyword>
<protein>
    <recommendedName>
        <fullName evidence="4">MARVEL domain-containing protein</fullName>
    </recommendedName>
</protein>
<accession>A0A409Y9X8</accession>
<name>A0A409Y9X8_9AGAR</name>
<feature type="transmembrane region" description="Helical" evidence="1">
    <location>
        <begin position="21"/>
        <end position="41"/>
    </location>
</feature>
<dbReference type="InParanoid" id="A0A409Y9X8"/>
<gene>
    <name evidence="2" type="ORF">CVT24_009696</name>
</gene>
<comment type="caution">
    <text evidence="2">The sequence shown here is derived from an EMBL/GenBank/DDBJ whole genome shotgun (WGS) entry which is preliminary data.</text>
</comment>
<keyword evidence="1" id="KW-0812">Transmembrane</keyword>
<evidence type="ECO:0000256" key="1">
    <source>
        <dbReference type="SAM" id="Phobius"/>
    </source>
</evidence>